<dbReference type="EMBL" id="SNRY01000067">
    <property type="protein sequence ID" value="KAA6348465.1"/>
    <property type="molecule type" value="Genomic_DNA"/>
</dbReference>
<proteinExistence type="predicted"/>
<name>A0A5J4STJ8_9ZZZZ</name>
<sequence>MTGLMEENLIIQVGNELKTDHFDYKKVKEVLHYVSCSDLEVVFLDEVTTNDANNVVVKIFDVLYSAIVKTEDDIIRQCICYQHCYSRGYMRWINIKNVFGCNHVLINYNKYVERMTRLKLEPLEYINYVANMIRQVSRNINTFEMNFSLIEFDEYLASKKIKIIK</sequence>
<gene>
    <name evidence="1" type="ORF">EZS27_004065</name>
</gene>
<accession>A0A5J4STJ8</accession>
<evidence type="ECO:0000313" key="1">
    <source>
        <dbReference type="EMBL" id="KAA6348465.1"/>
    </source>
</evidence>
<protein>
    <submittedName>
        <fullName evidence="1">Uncharacterized protein</fullName>
    </submittedName>
</protein>
<organism evidence="1">
    <name type="scientific">termite gut metagenome</name>
    <dbReference type="NCBI Taxonomy" id="433724"/>
    <lineage>
        <taxon>unclassified sequences</taxon>
        <taxon>metagenomes</taxon>
        <taxon>organismal metagenomes</taxon>
    </lineage>
</organism>
<reference evidence="1" key="1">
    <citation type="submission" date="2019-03" db="EMBL/GenBank/DDBJ databases">
        <title>Single cell metagenomics reveals metabolic interactions within the superorganism composed of flagellate Streblomastix strix and complex community of Bacteroidetes bacteria on its surface.</title>
        <authorList>
            <person name="Treitli S.C."/>
            <person name="Kolisko M."/>
            <person name="Husnik F."/>
            <person name="Keeling P."/>
            <person name="Hampl V."/>
        </authorList>
    </citation>
    <scope>NUCLEOTIDE SEQUENCE</scope>
    <source>
        <strain evidence="1">STM</strain>
    </source>
</reference>
<comment type="caution">
    <text evidence="1">The sequence shown here is derived from an EMBL/GenBank/DDBJ whole genome shotgun (WGS) entry which is preliminary data.</text>
</comment>
<dbReference type="AlphaFoldDB" id="A0A5J4STJ8"/>